<comment type="caution">
    <text evidence="5">The sequence shown here is derived from an EMBL/GenBank/DDBJ whole genome shotgun (WGS) entry which is preliminary data.</text>
</comment>
<dbReference type="EMBL" id="JTHE03000006">
    <property type="protein sequence ID" value="MCM1981435.1"/>
    <property type="molecule type" value="Genomic_DNA"/>
</dbReference>
<keyword evidence="1" id="KW-0597">Phosphoprotein</keyword>
<organism evidence="5 6">
    <name type="scientific">Lyngbya confervoides BDU141951</name>
    <dbReference type="NCBI Taxonomy" id="1574623"/>
    <lineage>
        <taxon>Bacteria</taxon>
        <taxon>Bacillati</taxon>
        <taxon>Cyanobacteriota</taxon>
        <taxon>Cyanophyceae</taxon>
        <taxon>Oscillatoriophycideae</taxon>
        <taxon>Oscillatoriales</taxon>
        <taxon>Microcoleaceae</taxon>
        <taxon>Lyngbya</taxon>
    </lineage>
</organism>
<sequence>MIDPNAAAWEQRYQDGQDPWDLGCPAPPLSHLLASPQAPKAGKMAVLGCGSGQDAMLFSTAGFEVTGFDFAPSAIARARTAAQERELDIRFLQRNIFDLEAEFLHGFHYVLEHTCFCTLEADLRPQYVQTVKRLLRPQGQLIALFFTHRRGGGPPFGIQPQEILELFQPHFDVLLFQAAKDSIASRKGEEHLAIFQVKLHE</sequence>
<dbReference type="RefSeq" id="WP_166283768.1">
    <property type="nucleotide sequence ID" value="NZ_JTHE03000006.1"/>
</dbReference>
<keyword evidence="3" id="KW-0808">Transferase</keyword>
<dbReference type="Gene3D" id="3.40.50.150">
    <property type="entry name" value="Vaccinia Virus protein VP39"/>
    <property type="match status" value="1"/>
</dbReference>
<evidence type="ECO:0000313" key="6">
    <source>
        <dbReference type="Proteomes" id="UP000031561"/>
    </source>
</evidence>
<dbReference type="CDD" id="cd02440">
    <property type="entry name" value="AdoMet_MTases"/>
    <property type="match status" value="1"/>
</dbReference>
<accession>A0ABD4SZ61</accession>
<dbReference type="PANTHER" id="PTHR32183:SF6">
    <property type="entry name" value="CYSTEINE SULFINATE DESULFINASE_CYSTEINE DESULFURASE AND RELATED ENZYMES"/>
    <property type="match status" value="1"/>
</dbReference>
<dbReference type="GO" id="GO:0008168">
    <property type="term" value="F:methyltransferase activity"/>
    <property type="evidence" value="ECO:0007669"/>
    <property type="project" value="UniProtKB-KW"/>
</dbReference>
<dbReference type="PROSITE" id="PS51585">
    <property type="entry name" value="SAM_MT_TPMT"/>
    <property type="match status" value="1"/>
</dbReference>
<keyword evidence="6" id="KW-1185">Reference proteome</keyword>
<evidence type="ECO:0000256" key="3">
    <source>
        <dbReference type="ARBA" id="ARBA00022679"/>
    </source>
</evidence>
<evidence type="ECO:0000256" key="4">
    <source>
        <dbReference type="ARBA" id="ARBA00022691"/>
    </source>
</evidence>
<dbReference type="InterPro" id="IPR029063">
    <property type="entry name" value="SAM-dependent_MTases_sf"/>
</dbReference>
<keyword evidence="4" id="KW-0949">S-adenosyl-L-methionine</keyword>
<reference evidence="5 6" key="1">
    <citation type="journal article" date="2015" name="Genome Announc.">
        <title>Draft Genome Sequence of Filamentous Marine Cyanobacterium Lyngbya confervoides Strain BDU141951.</title>
        <authorList>
            <person name="Chandrababunaidu M.M."/>
            <person name="Sen D."/>
            <person name="Tripathy S."/>
        </authorList>
    </citation>
    <scope>NUCLEOTIDE SEQUENCE [LARGE SCALE GENOMIC DNA]</scope>
    <source>
        <strain evidence="5 6">BDU141951</strain>
    </source>
</reference>
<proteinExistence type="predicted"/>
<dbReference type="GO" id="GO:0032259">
    <property type="term" value="P:methylation"/>
    <property type="evidence" value="ECO:0007669"/>
    <property type="project" value="UniProtKB-KW"/>
</dbReference>
<evidence type="ECO:0000256" key="2">
    <source>
        <dbReference type="ARBA" id="ARBA00022603"/>
    </source>
</evidence>
<dbReference type="AlphaFoldDB" id="A0ABD4SZ61"/>
<dbReference type="PANTHER" id="PTHR32183">
    <property type="match status" value="1"/>
</dbReference>
<dbReference type="SUPFAM" id="SSF53335">
    <property type="entry name" value="S-adenosyl-L-methionine-dependent methyltransferases"/>
    <property type="match status" value="1"/>
</dbReference>
<dbReference type="Proteomes" id="UP000031561">
    <property type="component" value="Unassembled WGS sequence"/>
</dbReference>
<name>A0ABD4SZ61_9CYAN</name>
<evidence type="ECO:0000256" key="1">
    <source>
        <dbReference type="ARBA" id="ARBA00022553"/>
    </source>
</evidence>
<dbReference type="InterPro" id="IPR008854">
    <property type="entry name" value="TPMT"/>
</dbReference>
<dbReference type="Pfam" id="PF05724">
    <property type="entry name" value="TPMT"/>
    <property type="match status" value="1"/>
</dbReference>
<protein>
    <submittedName>
        <fullName evidence="5">TPMT family class I SAM-dependent methyltransferase</fullName>
    </submittedName>
</protein>
<gene>
    <name evidence="5" type="ORF">QQ91_0001130</name>
</gene>
<keyword evidence="2 5" id="KW-0489">Methyltransferase</keyword>
<evidence type="ECO:0000313" key="5">
    <source>
        <dbReference type="EMBL" id="MCM1981435.1"/>
    </source>
</evidence>